<accession>A0ABS5HIC8</accession>
<name>A0ABS5HIC8_9BACT</name>
<dbReference type="RefSeq" id="WP_212142011.1">
    <property type="nucleotide sequence ID" value="NZ_JAGSSW010000004.1"/>
</dbReference>
<evidence type="ECO:0000313" key="1">
    <source>
        <dbReference type="EMBL" id="MBR8464013.1"/>
    </source>
</evidence>
<sequence>MFYKFLKRLLPLLCIFVIFTECLQAGNLLQLIALAQSATRQNLINFNKNQDENKRVKLSFSGRYTFVPNEQDRGIKPSPNL</sequence>
<comment type="caution">
    <text evidence="1">The sequence shown here is derived from an EMBL/GenBank/DDBJ whole genome shotgun (WGS) entry which is preliminary data.</text>
</comment>
<reference evidence="1 2" key="1">
    <citation type="submission" date="2021-04" db="EMBL/GenBank/DDBJ databases">
        <title>Molecular and phenotypic characterization and identification of bacterial isolates recovered from the Anatolian ground squirrels (Spermophilus xanthoprymnus) and which have the potential to form a new species in the Campylobacter genus.</title>
        <authorList>
            <person name="Aydin F."/>
            <person name="Abay S."/>
            <person name="Kayman T."/>
            <person name="Karakaya E."/>
            <person name="Mustak H.K."/>
            <person name="Mustak I.B."/>
            <person name="Bilgin N."/>
            <person name="Duzler A."/>
            <person name="Sahin O."/>
            <person name="Guran O."/>
            <person name="Saticioglu I.B."/>
        </authorList>
    </citation>
    <scope>NUCLEOTIDE SEQUENCE [LARGE SCALE GENOMIC DNA]</scope>
    <source>
        <strain evidence="2">faydin-G24</strain>
    </source>
</reference>
<keyword evidence="2" id="KW-1185">Reference proteome</keyword>
<organism evidence="1 2">
    <name type="scientific">Campylobacter anatolicus</name>
    <dbReference type="NCBI Taxonomy" id="2829105"/>
    <lineage>
        <taxon>Bacteria</taxon>
        <taxon>Pseudomonadati</taxon>
        <taxon>Campylobacterota</taxon>
        <taxon>Epsilonproteobacteria</taxon>
        <taxon>Campylobacterales</taxon>
        <taxon>Campylobacteraceae</taxon>
        <taxon>Campylobacter</taxon>
    </lineage>
</organism>
<gene>
    <name evidence="1" type="ORF">KDD93_05435</name>
</gene>
<dbReference type="Proteomes" id="UP000682951">
    <property type="component" value="Unassembled WGS sequence"/>
</dbReference>
<dbReference type="EMBL" id="JAGSSW010000004">
    <property type="protein sequence ID" value="MBR8464013.1"/>
    <property type="molecule type" value="Genomic_DNA"/>
</dbReference>
<protein>
    <submittedName>
        <fullName evidence="1">Uncharacterized protein</fullName>
    </submittedName>
</protein>
<proteinExistence type="predicted"/>
<evidence type="ECO:0000313" key="2">
    <source>
        <dbReference type="Proteomes" id="UP000682951"/>
    </source>
</evidence>